<dbReference type="InterPro" id="IPR004827">
    <property type="entry name" value="bZIP"/>
</dbReference>
<dbReference type="GO" id="GO:0006351">
    <property type="term" value="P:DNA-templated transcription"/>
    <property type="evidence" value="ECO:0007669"/>
    <property type="project" value="InterPro"/>
</dbReference>
<dbReference type="PANTHER" id="PTHR23334:SF69">
    <property type="entry name" value="CCAAT_ENHANCER-BINDING PROTEIN GAMMA"/>
    <property type="match status" value="1"/>
</dbReference>
<reference evidence="10 11" key="1">
    <citation type="submission" date="2020-11" db="EMBL/GenBank/DDBJ databases">
        <authorList>
            <person name="Wallbank WR R."/>
            <person name="Pardo Diaz C."/>
            <person name="Kozak K."/>
            <person name="Martin S."/>
            <person name="Jiggins C."/>
            <person name="Moest M."/>
            <person name="Warren A I."/>
            <person name="Generalovic N T."/>
            <person name="Byers J.R.P. K."/>
            <person name="Montejo-Kovacevich G."/>
            <person name="Yen C E."/>
        </authorList>
    </citation>
    <scope>NUCLEOTIDE SEQUENCE [LARGE SCALE GENOMIC DNA]</scope>
</reference>
<dbReference type="InterPro" id="IPR046347">
    <property type="entry name" value="bZIP_sf"/>
</dbReference>
<organism evidence="10 11">
    <name type="scientific">Hermetia illucens</name>
    <name type="common">Black soldier fly</name>
    <dbReference type="NCBI Taxonomy" id="343691"/>
    <lineage>
        <taxon>Eukaryota</taxon>
        <taxon>Metazoa</taxon>
        <taxon>Ecdysozoa</taxon>
        <taxon>Arthropoda</taxon>
        <taxon>Hexapoda</taxon>
        <taxon>Insecta</taxon>
        <taxon>Pterygota</taxon>
        <taxon>Neoptera</taxon>
        <taxon>Endopterygota</taxon>
        <taxon>Diptera</taxon>
        <taxon>Brachycera</taxon>
        <taxon>Stratiomyomorpha</taxon>
        <taxon>Stratiomyidae</taxon>
        <taxon>Hermetiinae</taxon>
        <taxon>Hermetia</taxon>
    </lineage>
</organism>
<dbReference type="Pfam" id="PF07716">
    <property type="entry name" value="bZIP_2"/>
    <property type="match status" value="1"/>
</dbReference>
<keyword evidence="3" id="KW-0805">Transcription regulation</keyword>
<evidence type="ECO:0000256" key="4">
    <source>
        <dbReference type="ARBA" id="ARBA00023125"/>
    </source>
</evidence>
<dbReference type="Proteomes" id="UP000594454">
    <property type="component" value="Chromosome 2"/>
</dbReference>
<dbReference type="PROSITE" id="PS50217">
    <property type="entry name" value="BZIP"/>
    <property type="match status" value="1"/>
</dbReference>
<dbReference type="AlphaFoldDB" id="A0A7R8YRZ3"/>
<dbReference type="GO" id="GO:0000978">
    <property type="term" value="F:RNA polymerase II cis-regulatory region sequence-specific DNA binding"/>
    <property type="evidence" value="ECO:0007669"/>
    <property type="project" value="TreeGrafter"/>
</dbReference>
<keyword evidence="4" id="KW-0238">DNA-binding</keyword>
<name>A0A7R8YRZ3_HERIL</name>
<dbReference type="OrthoDB" id="10039716at2759"/>
<comment type="subcellular location">
    <subcellularLocation>
        <location evidence="1">Nucleus</location>
    </subcellularLocation>
</comment>
<dbReference type="SUPFAM" id="SSF57959">
    <property type="entry name" value="Leucine zipper domain"/>
    <property type="match status" value="1"/>
</dbReference>
<accession>A0A7R8YRZ3</accession>
<dbReference type="OMA" id="MQDPAYK"/>
<feature type="coiled-coil region" evidence="7">
    <location>
        <begin position="36"/>
        <end position="77"/>
    </location>
</feature>
<keyword evidence="7" id="KW-0175">Coiled coil</keyword>
<dbReference type="InterPro" id="IPR031106">
    <property type="entry name" value="C/EBP"/>
</dbReference>
<dbReference type="Gene3D" id="1.20.5.170">
    <property type="match status" value="1"/>
</dbReference>
<keyword evidence="6" id="KW-0539">Nucleus</keyword>
<dbReference type="EMBL" id="LR899010">
    <property type="protein sequence ID" value="CAD7083223.1"/>
    <property type="molecule type" value="Genomic_DNA"/>
</dbReference>
<evidence type="ECO:0000256" key="3">
    <source>
        <dbReference type="ARBA" id="ARBA00023015"/>
    </source>
</evidence>
<evidence type="ECO:0000313" key="10">
    <source>
        <dbReference type="EMBL" id="CAD7083223.1"/>
    </source>
</evidence>
<evidence type="ECO:0000256" key="5">
    <source>
        <dbReference type="ARBA" id="ARBA00023163"/>
    </source>
</evidence>
<feature type="region of interest" description="Disordered" evidence="8">
    <location>
        <begin position="1"/>
        <end position="29"/>
    </location>
</feature>
<feature type="domain" description="BZIP" evidence="9">
    <location>
        <begin position="18"/>
        <end position="81"/>
    </location>
</feature>
<evidence type="ECO:0000259" key="9">
    <source>
        <dbReference type="PROSITE" id="PS50217"/>
    </source>
</evidence>
<protein>
    <recommendedName>
        <fullName evidence="9">BZIP domain-containing protein</fullName>
    </recommendedName>
</protein>
<evidence type="ECO:0000256" key="6">
    <source>
        <dbReference type="ARBA" id="ARBA00023242"/>
    </source>
</evidence>
<dbReference type="SMART" id="SM00338">
    <property type="entry name" value="BRLZ"/>
    <property type="match status" value="1"/>
</dbReference>
<dbReference type="GO" id="GO:0005634">
    <property type="term" value="C:nucleus"/>
    <property type="evidence" value="ECO:0007669"/>
    <property type="project" value="UniProtKB-SubCell"/>
</dbReference>
<dbReference type="InParanoid" id="A0A7R8YRZ3"/>
<gene>
    <name evidence="10" type="ORF">HERILL_LOCUS6196</name>
</gene>
<evidence type="ECO:0000256" key="1">
    <source>
        <dbReference type="ARBA" id="ARBA00004123"/>
    </source>
</evidence>
<dbReference type="GO" id="GO:0000981">
    <property type="term" value="F:DNA-binding transcription factor activity, RNA polymerase II-specific"/>
    <property type="evidence" value="ECO:0007669"/>
    <property type="project" value="TreeGrafter"/>
</dbReference>
<evidence type="ECO:0000256" key="7">
    <source>
        <dbReference type="SAM" id="Coils"/>
    </source>
</evidence>
<proteinExistence type="inferred from homology"/>
<evidence type="ECO:0000256" key="8">
    <source>
        <dbReference type="SAM" id="MobiDB-lite"/>
    </source>
</evidence>
<keyword evidence="11" id="KW-1185">Reference proteome</keyword>
<sequence length="101" mass="11970">MPPRRKTIGSSDDQDMDDDDYRKKRERNNRAVKLCREKSSKKAQETRVRVDKLKEENIQLEEKIRNLKKHVEMLKGLLLQSDDSEARKEAIRKVIESTDDD</sequence>
<comment type="similarity">
    <text evidence="2">Belongs to the bZIP family. C/EBP subfamily.</text>
</comment>
<dbReference type="PANTHER" id="PTHR23334">
    <property type="entry name" value="CCAAT/ENHANCER BINDING PROTEIN"/>
    <property type="match status" value="1"/>
</dbReference>
<keyword evidence="5" id="KW-0804">Transcription</keyword>
<evidence type="ECO:0000256" key="2">
    <source>
        <dbReference type="ARBA" id="ARBA00006951"/>
    </source>
</evidence>
<evidence type="ECO:0000313" key="11">
    <source>
        <dbReference type="Proteomes" id="UP000594454"/>
    </source>
</evidence>